<dbReference type="SFLD" id="SFLDG01129">
    <property type="entry name" value="C1.5:_HAD__Beta-PGM__Phosphata"/>
    <property type="match status" value="1"/>
</dbReference>
<dbReference type="EMBL" id="AP024597">
    <property type="protein sequence ID" value="BCU69268.1"/>
    <property type="molecule type" value="Genomic_DNA"/>
</dbReference>
<reference evidence="2 3" key="1">
    <citation type="submission" date="2021-04" db="EMBL/GenBank/DDBJ databases">
        <title>Complete genome sequence of Stygiolobus sp. KN-1.</title>
        <authorList>
            <person name="Nakamura K."/>
            <person name="Sakai H."/>
            <person name="Kurosawa N."/>
        </authorList>
    </citation>
    <scope>NUCLEOTIDE SEQUENCE [LARGE SCALE GENOMIC DNA]</scope>
    <source>
        <strain evidence="2 3">KN-1</strain>
    </source>
</reference>
<keyword evidence="3" id="KW-1185">Reference proteome</keyword>
<dbReference type="SFLD" id="SFLDS00003">
    <property type="entry name" value="Haloacid_Dehalogenase"/>
    <property type="match status" value="1"/>
</dbReference>
<dbReference type="Proteomes" id="UP000825123">
    <property type="component" value="Chromosome"/>
</dbReference>
<dbReference type="PANTHER" id="PTHR46191">
    <property type="match status" value="1"/>
</dbReference>
<dbReference type="PANTHER" id="PTHR46191:SF2">
    <property type="entry name" value="HALOACID DEHALOGENASE-LIKE HYDROLASE DOMAIN-CONTAINING PROTEIN 3"/>
    <property type="match status" value="1"/>
</dbReference>
<evidence type="ECO:0000313" key="2">
    <source>
        <dbReference type="EMBL" id="BCU69268.1"/>
    </source>
</evidence>
<evidence type="ECO:0000256" key="1">
    <source>
        <dbReference type="ARBA" id="ARBA00007958"/>
    </source>
</evidence>
<name>A0A8D5ZDS3_9CREN</name>
<dbReference type="NCBIfam" id="TIGR01549">
    <property type="entry name" value="HAD-SF-IA-v1"/>
    <property type="match status" value="1"/>
</dbReference>
<gene>
    <name evidence="2" type="ORF">KN1_05650</name>
</gene>
<protein>
    <submittedName>
        <fullName evidence="2">2-haloalkanoic acid dehalogenase</fullName>
    </submittedName>
</protein>
<evidence type="ECO:0000313" key="3">
    <source>
        <dbReference type="Proteomes" id="UP000825123"/>
    </source>
</evidence>
<dbReference type="SUPFAM" id="SSF56784">
    <property type="entry name" value="HAD-like"/>
    <property type="match status" value="1"/>
</dbReference>
<dbReference type="InterPro" id="IPR006439">
    <property type="entry name" value="HAD-SF_hydro_IA"/>
</dbReference>
<sequence length="219" mass="25250">MGKVIFVDMGETLVSFSPKFHQPLYEFLVKKGYKVNEKQVFRAVYKSLGKDHFPDPVLGGLSELDFKEVLYDLKICPKRCLIEQLKSLVLLSGHWELFDDAKLFLSELKKYGYKVVMITNATRSVYKIVDDLDLTSYLDDIIASCDLGIMKPHPRIFRIGIEKYGKPVFHIGDIYEIDYIGALRAGITPILLDRYNYYDDINANKVKNLLEVLELIKNI</sequence>
<accession>A0A8D5ZDS3</accession>
<dbReference type="AlphaFoldDB" id="A0A8D5ZDS3"/>
<proteinExistence type="inferred from homology"/>
<dbReference type="InterPro" id="IPR036412">
    <property type="entry name" value="HAD-like_sf"/>
</dbReference>
<comment type="similarity">
    <text evidence="1">Belongs to the HAD-like hydrolase superfamily.</text>
</comment>
<dbReference type="InterPro" id="IPR023214">
    <property type="entry name" value="HAD_sf"/>
</dbReference>
<dbReference type="PRINTS" id="PR00413">
    <property type="entry name" value="HADHALOGNASE"/>
</dbReference>
<dbReference type="Gene3D" id="1.10.150.660">
    <property type="match status" value="1"/>
</dbReference>
<dbReference type="InterPro" id="IPR051828">
    <property type="entry name" value="HAD-like_hydrolase_domain"/>
</dbReference>
<organism evidence="2 3">
    <name type="scientific">Stygiolobus caldivivus</name>
    <dbReference type="NCBI Taxonomy" id="2824673"/>
    <lineage>
        <taxon>Archaea</taxon>
        <taxon>Thermoproteota</taxon>
        <taxon>Thermoprotei</taxon>
        <taxon>Sulfolobales</taxon>
        <taxon>Sulfolobaceae</taxon>
        <taxon>Stygiolobus</taxon>
    </lineage>
</organism>
<dbReference type="Gene3D" id="3.40.50.1000">
    <property type="entry name" value="HAD superfamily/HAD-like"/>
    <property type="match status" value="1"/>
</dbReference>
<dbReference type="Pfam" id="PF00702">
    <property type="entry name" value="Hydrolase"/>
    <property type="match status" value="1"/>
</dbReference>
<dbReference type="KEGG" id="csty:KN1_05650"/>